<dbReference type="OrthoDB" id="5380150at2"/>
<keyword evidence="3" id="KW-1185">Reference proteome</keyword>
<dbReference type="AlphaFoldDB" id="A0A2N9JCK6"/>
<dbReference type="InterPro" id="IPR029052">
    <property type="entry name" value="Metallo-depent_PP-like"/>
</dbReference>
<dbReference type="GO" id="GO:0016787">
    <property type="term" value="F:hydrolase activity"/>
    <property type="evidence" value="ECO:0007669"/>
    <property type="project" value="InterPro"/>
</dbReference>
<evidence type="ECO:0000259" key="1">
    <source>
        <dbReference type="Pfam" id="PF00149"/>
    </source>
</evidence>
<dbReference type="InterPro" id="IPR004843">
    <property type="entry name" value="Calcineurin-like_PHP"/>
</dbReference>
<protein>
    <submittedName>
        <fullName evidence="2">Calcineurin-like phosphoesterase</fullName>
    </submittedName>
</protein>
<organism evidence="2 3">
    <name type="scientific">Micropruina glycogenica</name>
    <dbReference type="NCBI Taxonomy" id="75385"/>
    <lineage>
        <taxon>Bacteria</taxon>
        <taxon>Bacillati</taxon>
        <taxon>Actinomycetota</taxon>
        <taxon>Actinomycetes</taxon>
        <taxon>Propionibacteriales</taxon>
        <taxon>Nocardioidaceae</taxon>
        <taxon>Micropruina</taxon>
    </lineage>
</organism>
<dbReference type="EMBL" id="LT985188">
    <property type="protein sequence ID" value="SPD85259.1"/>
    <property type="molecule type" value="Genomic_DNA"/>
</dbReference>
<dbReference type="Proteomes" id="UP000238164">
    <property type="component" value="Chromosome 1"/>
</dbReference>
<proteinExistence type="predicted"/>
<dbReference type="KEGG" id="mgg:MPLG2_0223"/>
<gene>
    <name evidence="2" type="ORF">MPLG2_0223</name>
</gene>
<evidence type="ECO:0000313" key="2">
    <source>
        <dbReference type="EMBL" id="SPD85259.1"/>
    </source>
</evidence>
<accession>A0A2N9JCK6</accession>
<feature type="domain" description="Calcineurin-like phosphoesterase" evidence="1">
    <location>
        <begin position="6"/>
        <end position="222"/>
    </location>
</feature>
<reference evidence="2 3" key="1">
    <citation type="submission" date="2018-02" db="EMBL/GenBank/DDBJ databases">
        <authorList>
            <person name="Cohen D.B."/>
            <person name="Kent A.D."/>
        </authorList>
    </citation>
    <scope>NUCLEOTIDE SEQUENCE [LARGE SCALE GENOMIC DNA]</scope>
    <source>
        <strain evidence="2">1</strain>
    </source>
</reference>
<name>A0A2N9JCK6_9ACTN</name>
<dbReference type="SUPFAM" id="SSF56300">
    <property type="entry name" value="Metallo-dependent phosphatases"/>
    <property type="match status" value="1"/>
</dbReference>
<sequence length="264" mass="29325">MTDPQRILLVGDLHMNSQAALEVIDHAQAVNADLILQVGDFGYWPRAEHGAGVEFLTLVDDALASAGLELWFVPGNHEDWPELARLPIGHEGRRAIGARIFELPVGYRWTWGSTRWLAVGGAPSVDKHLRTEGVDWFPEEEVTERQAAALIDAGRADVVVAHDAPMGTPFLRERLQQDAPPPLRRNWWPLEAVVRADAHQERTRRILDGVHASRWFHGHHHVRYSSTIEAAHGTVRVEGLALDGTPPSELTLLVDAQGEELPLP</sequence>
<evidence type="ECO:0000313" key="3">
    <source>
        <dbReference type="Proteomes" id="UP000238164"/>
    </source>
</evidence>
<dbReference type="Pfam" id="PF00149">
    <property type="entry name" value="Metallophos"/>
    <property type="match status" value="1"/>
</dbReference>
<dbReference type="Gene3D" id="3.60.21.10">
    <property type="match status" value="1"/>
</dbReference>
<dbReference type="CDD" id="cd00838">
    <property type="entry name" value="MPP_superfamily"/>
    <property type="match status" value="1"/>
</dbReference>